<dbReference type="SUPFAM" id="SSF53335">
    <property type="entry name" value="S-adenosyl-L-methionine-dependent methyltransferases"/>
    <property type="match status" value="1"/>
</dbReference>
<keyword evidence="2" id="KW-1185">Reference proteome</keyword>
<protein>
    <submittedName>
        <fullName evidence="1">Uncharacterized protein</fullName>
    </submittedName>
</protein>
<dbReference type="InterPro" id="IPR029063">
    <property type="entry name" value="SAM-dependent_MTases_sf"/>
</dbReference>
<sequence>MISQDEYMKLMFADRQRSDWNLLSNRETYFGPNGQTYFVLRNVIEFALTAEPYPLWKRGNHEDRQKEDMIALDIGSGPAIWTLALGEYFSNTRWIATELEETLEIETKSTLNFLSKDYHMPLFEDCNGNVIYIGDSISLQGLTNQNFNRKMGILVKKDSQHEGRYAICLCSGKVISIKSANIVKMNSHMGLDETRLVSMEKALQDSQKRKILIEQMLKDTRLLDVTLDSSILASKDLFGKCGLVTCTNLLRMVKHRHPNIWQDVLYVASLMLKENGILFTYDATIGNQGYGNFQEMHQYAHRHGLKLVHFGMPSPNDNTPAIPMSLKRDLEALPGSRTMALCIWRKWYTY</sequence>
<evidence type="ECO:0000313" key="1">
    <source>
        <dbReference type="EMBL" id="GFH61888.1"/>
    </source>
</evidence>
<dbReference type="AlphaFoldDB" id="A0AAD3DCH9"/>
<dbReference type="EMBL" id="BLLK01000075">
    <property type="protein sequence ID" value="GFH61888.1"/>
    <property type="molecule type" value="Genomic_DNA"/>
</dbReference>
<name>A0AAD3DCH9_9STRA</name>
<dbReference type="Proteomes" id="UP001054902">
    <property type="component" value="Unassembled WGS sequence"/>
</dbReference>
<gene>
    <name evidence="1" type="ORF">CTEN210_18364</name>
</gene>
<proteinExistence type="predicted"/>
<accession>A0AAD3DCH9</accession>
<comment type="caution">
    <text evidence="1">The sequence shown here is derived from an EMBL/GenBank/DDBJ whole genome shotgun (WGS) entry which is preliminary data.</text>
</comment>
<reference evidence="1 2" key="1">
    <citation type="journal article" date="2021" name="Sci. Rep.">
        <title>The genome of the diatom Chaetoceros tenuissimus carries an ancient integrated fragment of an extant virus.</title>
        <authorList>
            <person name="Hongo Y."/>
            <person name="Kimura K."/>
            <person name="Takaki Y."/>
            <person name="Yoshida Y."/>
            <person name="Baba S."/>
            <person name="Kobayashi G."/>
            <person name="Nagasaki K."/>
            <person name="Hano T."/>
            <person name="Tomaru Y."/>
        </authorList>
    </citation>
    <scope>NUCLEOTIDE SEQUENCE [LARGE SCALE GENOMIC DNA]</scope>
    <source>
        <strain evidence="1 2">NIES-3715</strain>
    </source>
</reference>
<evidence type="ECO:0000313" key="2">
    <source>
        <dbReference type="Proteomes" id="UP001054902"/>
    </source>
</evidence>
<organism evidence="1 2">
    <name type="scientific">Chaetoceros tenuissimus</name>
    <dbReference type="NCBI Taxonomy" id="426638"/>
    <lineage>
        <taxon>Eukaryota</taxon>
        <taxon>Sar</taxon>
        <taxon>Stramenopiles</taxon>
        <taxon>Ochrophyta</taxon>
        <taxon>Bacillariophyta</taxon>
        <taxon>Coscinodiscophyceae</taxon>
        <taxon>Chaetocerotophycidae</taxon>
        <taxon>Chaetocerotales</taxon>
        <taxon>Chaetocerotaceae</taxon>
        <taxon>Chaetoceros</taxon>
    </lineage>
</organism>